<dbReference type="GO" id="GO:0006508">
    <property type="term" value="P:proteolysis"/>
    <property type="evidence" value="ECO:0007669"/>
    <property type="project" value="UniProtKB-KW"/>
</dbReference>
<accession>A7RZ30</accession>
<keyword evidence="11" id="KW-1185">Reference proteome</keyword>
<evidence type="ECO:0000256" key="1">
    <source>
        <dbReference type="ARBA" id="ARBA00004613"/>
    </source>
</evidence>
<dbReference type="SMART" id="SM00020">
    <property type="entry name" value="Tryp_SPc"/>
    <property type="match status" value="1"/>
</dbReference>
<dbReference type="Pfam" id="PF00089">
    <property type="entry name" value="Trypsin"/>
    <property type="match status" value="1"/>
</dbReference>
<reference evidence="10 11" key="1">
    <citation type="journal article" date="2007" name="Science">
        <title>Sea anemone genome reveals ancestral eumetazoan gene repertoire and genomic organization.</title>
        <authorList>
            <person name="Putnam N.H."/>
            <person name="Srivastava M."/>
            <person name="Hellsten U."/>
            <person name="Dirks B."/>
            <person name="Chapman J."/>
            <person name="Salamov A."/>
            <person name="Terry A."/>
            <person name="Shapiro H."/>
            <person name="Lindquist E."/>
            <person name="Kapitonov V.V."/>
            <person name="Jurka J."/>
            <person name="Genikhovich G."/>
            <person name="Grigoriev I.V."/>
            <person name="Lucas S.M."/>
            <person name="Steele R.E."/>
            <person name="Finnerty J.R."/>
            <person name="Technau U."/>
            <person name="Martindale M.Q."/>
            <person name="Rokhsar D.S."/>
        </authorList>
    </citation>
    <scope>NUCLEOTIDE SEQUENCE [LARGE SCALE GENOMIC DNA]</scope>
    <source>
        <strain evidence="11">CH2 X CH6</strain>
    </source>
</reference>
<protein>
    <recommendedName>
        <fullName evidence="9">Peptidase S1 domain-containing protein</fullName>
    </recommendedName>
</protein>
<dbReference type="InterPro" id="IPR043504">
    <property type="entry name" value="Peptidase_S1_PA_chymotrypsin"/>
</dbReference>
<evidence type="ECO:0000256" key="5">
    <source>
        <dbReference type="ARBA" id="ARBA00022801"/>
    </source>
</evidence>
<evidence type="ECO:0000256" key="6">
    <source>
        <dbReference type="ARBA" id="ARBA00022825"/>
    </source>
</evidence>
<keyword evidence="7" id="KW-1015">Disulfide bond</keyword>
<evidence type="ECO:0000313" key="10">
    <source>
        <dbReference type="EMBL" id="EDO43338.1"/>
    </source>
</evidence>
<dbReference type="InParanoid" id="A7RZ30"/>
<feature type="non-terminal residue" evidence="10">
    <location>
        <position position="193"/>
    </location>
</feature>
<dbReference type="Gene3D" id="2.40.10.10">
    <property type="entry name" value="Trypsin-like serine proteases"/>
    <property type="match status" value="2"/>
</dbReference>
<evidence type="ECO:0000256" key="3">
    <source>
        <dbReference type="ARBA" id="ARBA00022670"/>
    </source>
</evidence>
<dbReference type="FunFam" id="2.40.10.10:FF:000054">
    <property type="entry name" value="Complement C1r subcomponent"/>
    <property type="match status" value="1"/>
</dbReference>
<dbReference type="GO" id="GO:0004252">
    <property type="term" value="F:serine-type endopeptidase activity"/>
    <property type="evidence" value="ECO:0007669"/>
    <property type="project" value="InterPro"/>
</dbReference>
<evidence type="ECO:0000313" key="11">
    <source>
        <dbReference type="Proteomes" id="UP000001593"/>
    </source>
</evidence>
<dbReference type="SUPFAM" id="SSF50494">
    <property type="entry name" value="Trypsin-like serine proteases"/>
    <property type="match status" value="1"/>
</dbReference>
<dbReference type="KEGG" id="nve:5515256"/>
<dbReference type="STRING" id="45351.A7RZ30"/>
<dbReference type="InterPro" id="IPR050127">
    <property type="entry name" value="Serine_Proteases_S1"/>
</dbReference>
<dbReference type="PROSITE" id="PS50240">
    <property type="entry name" value="TRYPSIN_DOM"/>
    <property type="match status" value="1"/>
</dbReference>
<evidence type="ECO:0000256" key="7">
    <source>
        <dbReference type="ARBA" id="ARBA00023157"/>
    </source>
</evidence>
<keyword evidence="8" id="KW-0325">Glycoprotein</keyword>
<organism evidence="10 11">
    <name type="scientific">Nematostella vectensis</name>
    <name type="common">Starlet sea anemone</name>
    <dbReference type="NCBI Taxonomy" id="45351"/>
    <lineage>
        <taxon>Eukaryota</taxon>
        <taxon>Metazoa</taxon>
        <taxon>Cnidaria</taxon>
        <taxon>Anthozoa</taxon>
        <taxon>Hexacorallia</taxon>
        <taxon>Actiniaria</taxon>
        <taxon>Edwardsiidae</taxon>
        <taxon>Nematostella</taxon>
    </lineage>
</organism>
<dbReference type="GO" id="GO:0008236">
    <property type="term" value="F:serine-type peptidase activity"/>
    <property type="evidence" value="ECO:0000318"/>
    <property type="project" value="GO_Central"/>
</dbReference>
<dbReference type="PhylomeDB" id="A7RZ30"/>
<dbReference type="PANTHER" id="PTHR24264">
    <property type="entry name" value="TRYPSIN-RELATED"/>
    <property type="match status" value="1"/>
</dbReference>
<feature type="domain" description="Peptidase S1" evidence="9">
    <location>
        <begin position="1"/>
        <end position="188"/>
    </location>
</feature>
<dbReference type="CDD" id="cd00190">
    <property type="entry name" value="Tryp_SPc"/>
    <property type="match status" value="1"/>
</dbReference>
<gene>
    <name evidence="10" type="ORF">NEMVEDRAFT_v1g98319</name>
</gene>
<dbReference type="InterPro" id="IPR001254">
    <property type="entry name" value="Trypsin_dom"/>
</dbReference>
<dbReference type="OMA" id="ECKRASI"/>
<keyword evidence="6" id="KW-0720">Serine protease</keyword>
<dbReference type="EMBL" id="DS469555">
    <property type="protein sequence ID" value="EDO43338.1"/>
    <property type="molecule type" value="Genomic_DNA"/>
</dbReference>
<keyword evidence="5" id="KW-0378">Hydrolase</keyword>
<proteinExistence type="predicted"/>
<evidence type="ECO:0000256" key="4">
    <source>
        <dbReference type="ARBA" id="ARBA00022729"/>
    </source>
</evidence>
<evidence type="ECO:0000256" key="8">
    <source>
        <dbReference type="ARBA" id="ARBA00023180"/>
    </source>
</evidence>
<dbReference type="PANTHER" id="PTHR24264:SF65">
    <property type="entry name" value="SRCR DOMAIN-CONTAINING PROTEIN"/>
    <property type="match status" value="1"/>
</dbReference>
<comment type="subcellular location">
    <subcellularLocation>
        <location evidence="1">Secreted</location>
    </subcellularLocation>
</comment>
<dbReference type="OrthoDB" id="10012881at2759"/>
<dbReference type="GO" id="GO:0005576">
    <property type="term" value="C:extracellular region"/>
    <property type="evidence" value="ECO:0007669"/>
    <property type="project" value="UniProtKB-SubCell"/>
</dbReference>
<keyword evidence="4" id="KW-0732">Signal</keyword>
<dbReference type="AlphaFoldDB" id="A7RZ30"/>
<dbReference type="InterPro" id="IPR009003">
    <property type="entry name" value="Peptidase_S1_PA"/>
</dbReference>
<keyword evidence="3" id="KW-0645">Protease</keyword>
<sequence>GELNRDKEEGNEQTLRVKRIITHPGYSRTNLSHNIALLELAKPAKLNNYIRKVCITKRKRDVALENPPNYGTVAGWGTTRKIRLGYPVGPLSAKLLQVTVPIVSNEECKRASIYTYDSAFTFCAGFRRKPLAPCFGDVGSPMVIQSPRTGRWVIVGLFGWSEGCAQPRKYAYYTRVSKYRRWIHSIVKRTRLQ</sequence>
<name>A7RZ30_NEMVE</name>
<keyword evidence="2" id="KW-0964">Secreted</keyword>
<evidence type="ECO:0000259" key="9">
    <source>
        <dbReference type="PROSITE" id="PS50240"/>
    </source>
</evidence>
<dbReference type="Proteomes" id="UP000001593">
    <property type="component" value="Unassembled WGS sequence"/>
</dbReference>
<dbReference type="HOGENOM" id="CLU_006842_13_1_1"/>
<evidence type="ECO:0000256" key="2">
    <source>
        <dbReference type="ARBA" id="ARBA00022525"/>
    </source>
</evidence>
<dbReference type="eggNOG" id="KOG3627">
    <property type="taxonomic scope" value="Eukaryota"/>
</dbReference>